<feature type="repeat" description="WD" evidence="6">
    <location>
        <begin position="690"/>
        <end position="731"/>
    </location>
</feature>
<dbReference type="SUPFAM" id="SSF50969">
    <property type="entry name" value="YVTN repeat-like/Quinoprotein amine dehydrogenase"/>
    <property type="match status" value="1"/>
</dbReference>
<dbReference type="FunFam" id="2.130.10.10:FF:000178">
    <property type="entry name" value="WD repeat domain 3"/>
    <property type="match status" value="1"/>
</dbReference>
<dbReference type="InterPro" id="IPR051570">
    <property type="entry name" value="TBC1_cilium_biogenesis"/>
</dbReference>
<feature type="region of interest" description="Disordered" evidence="7">
    <location>
        <begin position="752"/>
        <end position="779"/>
    </location>
</feature>
<comment type="similarity">
    <text evidence="5">Belongs to the WD repeat WDR3/UTP12 family.</text>
</comment>
<protein>
    <submittedName>
        <fullName evidence="9">DOM34-interacting protein 2</fullName>
    </submittedName>
</protein>
<dbReference type="STRING" id="294747.C5MAT5"/>
<dbReference type="GO" id="GO:0000472">
    <property type="term" value="P:endonucleolytic cleavage to generate mature 5'-end of SSU-rRNA from (SSU-rRNA, 5.8S rRNA, LSU-rRNA)"/>
    <property type="evidence" value="ECO:0007669"/>
    <property type="project" value="EnsemblFungi"/>
</dbReference>
<keyword evidence="2 6" id="KW-0853">WD repeat</keyword>
<keyword evidence="3" id="KW-0677">Repeat</keyword>
<dbReference type="PROSITE" id="PS50082">
    <property type="entry name" value="WD_REPEATS_2"/>
    <property type="match status" value="8"/>
</dbReference>
<dbReference type="InterPro" id="IPR015943">
    <property type="entry name" value="WD40/YVTN_repeat-like_dom_sf"/>
</dbReference>
<dbReference type="GO" id="GO:0032040">
    <property type="term" value="C:small-subunit processome"/>
    <property type="evidence" value="ECO:0007669"/>
    <property type="project" value="EnsemblFungi"/>
</dbReference>
<sequence>MVKSYNRYDQEKCFGVITSQSNIVWLPPSETQSNTSVGRALTSGLEEILIWDIKTGEILNRFRDGLNPGSSNASTTVPPSPISYLTYHEINNIIAAGYNDGSIKIWDVSSGSVIINFEGHKSPITQLKFDKSGTRLVSGSNDTTIIMWDLVGEVGLFKLKGHKGPITGIEFLSESITSEEEEEEEDLDAMDDYLVSVSKDGLIKLWELKSQQCIETHLAHSNECWSMAIKKTKDMLITSGNKDQVKIWSLDLSQQDGSKIQERGSFEKSSKSRSNEISFKSLKTSSSSEIIQLFSIQNADRTIEIFRIRSDDEIKRGITKRTKRLKDKGLDEEEILESLQNSEISMLVTPFTTIRTMAKIKSACWTNNIKKMDILVSLANNSIEYDNIPVPENPKKAQPTDLYSVKLHSIDLLGHRTDIRAMDISPEDNKLLATASNGELKIWNTRTYNVIRTFTLEGGYALCCKFLPGGALIAVGFKNGDLELYDLATSSLVDKVEKAHSLVGGMSDDDSAAIWSLDITPDGKTLVTGGNDKCVKFWNFKVEQDVIPGTNTTVSQLKFVHTQTLDLNEDVLCVKISPDAKYLAISLLNNNVQVVFLDTLKLFLTLYGHKLPVLSIDISSDSKLLITSSADKNIKIWGLDFGDCHKSLFAHQDSIMNVKFIGDSHNFFSSGKDGLIKYWDGDKFECIQKLPAHQSEVWCMAISDNGLFMCSTSHDHSIRLWSATDDQVFIEEEKEKELDEMYENKLLDQIDGNEDDARATRNEDEDGDEMVDESTKVSKQTMETLKAGEKLMEALDIGIEEIESEKEYQALIKQGKEAIKPTPNSILLAFDMTASQYVLSVLTKIKASQLDDALLVLPFSYSLKLLQFIEIWTNKENISGNIVSISLICKVLFFVISANSKELISQKDPHLKNQLMKVKEQLRSELSNTTKQLGVNTQGLKFIKQQWKLQHASEFIDDEEEEQRKQIEEKKSNKRSHANV</sequence>
<dbReference type="RefSeq" id="XP_002548880.1">
    <property type="nucleotide sequence ID" value="XM_002548834.1"/>
</dbReference>
<dbReference type="PANTHER" id="PTHR19853:SF0">
    <property type="entry name" value="WD REPEAT-CONTAINING PROTEIN 3"/>
    <property type="match status" value="1"/>
</dbReference>
<evidence type="ECO:0000256" key="4">
    <source>
        <dbReference type="ARBA" id="ARBA00023242"/>
    </source>
</evidence>
<feature type="compositionally biased region" description="Basic and acidic residues" evidence="7">
    <location>
        <begin position="962"/>
        <end position="971"/>
    </location>
</feature>
<dbReference type="GO" id="GO:0000480">
    <property type="term" value="P:endonucleolytic cleavage in 5'-ETS of tricistronic rRNA transcript (SSU-rRNA, 5.8S rRNA, LSU-rRNA)"/>
    <property type="evidence" value="ECO:0007669"/>
    <property type="project" value="EnsemblFungi"/>
</dbReference>
<evidence type="ECO:0000313" key="10">
    <source>
        <dbReference type="Proteomes" id="UP000002037"/>
    </source>
</evidence>
<feature type="compositionally biased region" description="Acidic residues" evidence="7">
    <location>
        <begin position="763"/>
        <end position="772"/>
    </location>
</feature>
<dbReference type="Pfam" id="PF25173">
    <property type="entry name" value="Beta-prop_WDR3_1st"/>
    <property type="match status" value="1"/>
</dbReference>
<dbReference type="OrthoDB" id="407922at2759"/>
<feature type="repeat" description="WD" evidence="6">
    <location>
        <begin position="82"/>
        <end position="116"/>
    </location>
</feature>
<comment type="subcellular location">
    <subcellularLocation>
        <location evidence="1">Nucleus</location>
        <location evidence="1">Nucleolus</location>
    </subcellularLocation>
</comment>
<dbReference type="InterPro" id="IPR001680">
    <property type="entry name" value="WD40_rpt"/>
</dbReference>
<feature type="repeat" description="WD" evidence="6">
    <location>
        <begin position="412"/>
        <end position="453"/>
    </location>
</feature>
<gene>
    <name evidence="9" type="ORF">CTRG_03177</name>
</gene>
<dbReference type="GO" id="GO:0034511">
    <property type="term" value="F:U3 snoRNA binding"/>
    <property type="evidence" value="ECO:0007669"/>
    <property type="project" value="EnsemblFungi"/>
</dbReference>
<evidence type="ECO:0000313" key="9">
    <source>
        <dbReference type="EMBL" id="EER32752.1"/>
    </source>
</evidence>
<dbReference type="FunFam" id="2.130.10.10:FF:001139">
    <property type="entry name" value="DIP2p Nucleolar protein"/>
    <property type="match status" value="1"/>
</dbReference>
<dbReference type="SMART" id="SM00320">
    <property type="entry name" value="WD40"/>
    <property type="match status" value="11"/>
</dbReference>
<feature type="repeat" description="WD" evidence="6">
    <location>
        <begin position="193"/>
        <end position="216"/>
    </location>
</feature>
<dbReference type="FunFam" id="2.130.10.10:FF:000157">
    <property type="entry name" value="WD repeat domain 3"/>
    <property type="match status" value="1"/>
</dbReference>
<dbReference type="Pfam" id="PF25172">
    <property type="entry name" value="Beta-prop_WDR3_2nd"/>
    <property type="match status" value="1"/>
</dbReference>
<dbReference type="AlphaFoldDB" id="C5MAT5"/>
<evidence type="ECO:0000256" key="1">
    <source>
        <dbReference type="ARBA" id="ARBA00004604"/>
    </source>
</evidence>
<evidence type="ECO:0000259" key="8">
    <source>
        <dbReference type="Pfam" id="PF04003"/>
    </source>
</evidence>
<dbReference type="PROSITE" id="PS00678">
    <property type="entry name" value="WD_REPEATS_1"/>
    <property type="match status" value="4"/>
</dbReference>
<dbReference type="EMBL" id="GG692398">
    <property type="protein sequence ID" value="EER32752.1"/>
    <property type="molecule type" value="Genomic_DNA"/>
</dbReference>
<dbReference type="Gene3D" id="2.130.10.10">
    <property type="entry name" value="YVTN repeat-like/Quinoprotein amine dehydrogenase"/>
    <property type="match status" value="3"/>
</dbReference>
<proteinExistence type="inferred from homology"/>
<dbReference type="VEuPathDB" id="FungiDB:CTRG_03177"/>
<dbReference type="SUPFAM" id="SSF50978">
    <property type="entry name" value="WD40 repeat-like"/>
    <property type="match status" value="1"/>
</dbReference>
<dbReference type="GeneID" id="8299805"/>
<dbReference type="Proteomes" id="UP000002037">
    <property type="component" value="Unassembled WGS sequence"/>
</dbReference>
<feature type="repeat" description="WD" evidence="6">
    <location>
        <begin position="117"/>
        <end position="150"/>
    </location>
</feature>
<evidence type="ECO:0000256" key="3">
    <source>
        <dbReference type="ARBA" id="ARBA00022737"/>
    </source>
</evidence>
<dbReference type="Pfam" id="PF04003">
    <property type="entry name" value="Utp12"/>
    <property type="match status" value="1"/>
</dbReference>
<dbReference type="PANTHER" id="PTHR19853">
    <property type="entry name" value="WD REPEAT CONTAINING PROTEIN 3 WDR3"/>
    <property type="match status" value="1"/>
</dbReference>
<reference evidence="9 10" key="1">
    <citation type="journal article" date="2009" name="Nature">
        <title>Evolution of pathogenicity and sexual reproduction in eight Candida genomes.</title>
        <authorList>
            <person name="Butler G."/>
            <person name="Rasmussen M.D."/>
            <person name="Lin M.F."/>
            <person name="Santos M.A."/>
            <person name="Sakthikumar S."/>
            <person name="Munro C.A."/>
            <person name="Rheinbay E."/>
            <person name="Grabherr M."/>
            <person name="Forche A."/>
            <person name="Reedy J.L."/>
            <person name="Agrafioti I."/>
            <person name="Arnaud M.B."/>
            <person name="Bates S."/>
            <person name="Brown A.J."/>
            <person name="Brunke S."/>
            <person name="Costanzo M.C."/>
            <person name="Fitzpatrick D.A."/>
            <person name="de Groot P.W."/>
            <person name="Harris D."/>
            <person name="Hoyer L.L."/>
            <person name="Hube B."/>
            <person name="Klis F.M."/>
            <person name="Kodira C."/>
            <person name="Lennard N."/>
            <person name="Logue M.E."/>
            <person name="Martin R."/>
            <person name="Neiman A.M."/>
            <person name="Nikolaou E."/>
            <person name="Quail M.A."/>
            <person name="Quinn J."/>
            <person name="Santos M.C."/>
            <person name="Schmitzberger F.F."/>
            <person name="Sherlock G."/>
            <person name="Shah P."/>
            <person name="Silverstein K.A."/>
            <person name="Skrzypek M.S."/>
            <person name="Soll D."/>
            <person name="Staggs R."/>
            <person name="Stansfield I."/>
            <person name="Stumpf M.P."/>
            <person name="Sudbery P.E."/>
            <person name="Srikantha T."/>
            <person name="Zeng Q."/>
            <person name="Berman J."/>
            <person name="Berriman M."/>
            <person name="Heitman J."/>
            <person name="Gow N.A."/>
            <person name="Lorenz M.C."/>
            <person name="Birren B.W."/>
            <person name="Kellis M."/>
            <person name="Cuomo C.A."/>
        </authorList>
    </citation>
    <scope>NUCLEOTIDE SEQUENCE [LARGE SCALE GENOMIC DNA]</scope>
    <source>
        <strain evidence="10">ATCC MYA-3404 / T1</strain>
    </source>
</reference>
<keyword evidence="10" id="KW-1185">Reference proteome</keyword>
<dbReference type="KEGG" id="ctp:CTRG_03177"/>
<feature type="repeat" description="WD" evidence="6">
    <location>
        <begin position="648"/>
        <end position="680"/>
    </location>
</feature>
<dbReference type="InterPro" id="IPR036322">
    <property type="entry name" value="WD40_repeat_dom_sf"/>
</dbReference>
<dbReference type="PROSITE" id="PS50294">
    <property type="entry name" value="WD_REPEATS_REGION"/>
    <property type="match status" value="6"/>
</dbReference>
<dbReference type="PRINTS" id="PR00320">
    <property type="entry name" value="GPROTEINBRPT"/>
</dbReference>
<dbReference type="CDD" id="cd00200">
    <property type="entry name" value="WD40"/>
    <property type="match status" value="1"/>
</dbReference>
<keyword evidence="4" id="KW-0539">Nucleus</keyword>
<evidence type="ECO:0000256" key="7">
    <source>
        <dbReference type="SAM" id="MobiDB-lite"/>
    </source>
</evidence>
<dbReference type="InterPro" id="IPR011044">
    <property type="entry name" value="Quino_amine_DH_bsu"/>
</dbReference>
<accession>C5MAT5</accession>
<evidence type="ECO:0000256" key="6">
    <source>
        <dbReference type="PROSITE-ProRule" id="PRU00221"/>
    </source>
</evidence>
<dbReference type="eggNOG" id="KOG0306">
    <property type="taxonomic scope" value="Eukaryota"/>
</dbReference>
<feature type="repeat" description="WD" evidence="6">
    <location>
        <begin position="507"/>
        <end position="548"/>
    </location>
</feature>
<evidence type="ECO:0000256" key="5">
    <source>
        <dbReference type="ARBA" id="ARBA00038229"/>
    </source>
</evidence>
<dbReference type="HOGENOM" id="CLU_005318_0_1_1"/>
<dbReference type="InterPro" id="IPR007148">
    <property type="entry name" value="SSU_processome_Utp12"/>
</dbReference>
<dbReference type="GO" id="GO:0034388">
    <property type="term" value="C:Pwp2p-containing subcomplex of 90S preribosome"/>
    <property type="evidence" value="ECO:0007669"/>
    <property type="project" value="EnsemblFungi"/>
</dbReference>
<dbReference type="InterPro" id="IPR020472">
    <property type="entry name" value="WD40_PAC1"/>
</dbReference>
<name>C5MAT5_CANTT</name>
<feature type="repeat" description="WD" evidence="6">
    <location>
        <begin position="606"/>
        <end position="647"/>
    </location>
</feature>
<feature type="region of interest" description="Disordered" evidence="7">
    <location>
        <begin position="957"/>
        <end position="980"/>
    </location>
</feature>
<organism evidence="9 10">
    <name type="scientific">Candida tropicalis (strain ATCC MYA-3404 / T1)</name>
    <name type="common">Yeast</name>
    <dbReference type="NCBI Taxonomy" id="294747"/>
    <lineage>
        <taxon>Eukaryota</taxon>
        <taxon>Fungi</taxon>
        <taxon>Dikarya</taxon>
        <taxon>Ascomycota</taxon>
        <taxon>Saccharomycotina</taxon>
        <taxon>Pichiomycetes</taxon>
        <taxon>Debaryomycetaceae</taxon>
        <taxon>Candida/Lodderomyces clade</taxon>
        <taxon>Candida</taxon>
    </lineage>
</organism>
<dbReference type="InterPro" id="IPR019775">
    <property type="entry name" value="WD40_repeat_CS"/>
</dbReference>
<feature type="domain" description="Small-subunit processome Utp12" evidence="8">
    <location>
        <begin position="835"/>
        <end position="945"/>
    </location>
</feature>
<evidence type="ECO:0000256" key="2">
    <source>
        <dbReference type="ARBA" id="ARBA00022574"/>
    </source>
</evidence>
<dbReference type="GO" id="GO:0000447">
    <property type="term" value="P:endonucleolytic cleavage in ITS1 to separate SSU-rRNA from 5.8S rRNA and LSU-rRNA from tricistronic rRNA transcript (SSU-rRNA, 5.8S rRNA, LSU-rRNA)"/>
    <property type="evidence" value="ECO:0007669"/>
    <property type="project" value="EnsemblFungi"/>
</dbReference>